<dbReference type="GO" id="GO:0005829">
    <property type="term" value="C:cytosol"/>
    <property type="evidence" value="ECO:0007669"/>
    <property type="project" value="TreeGrafter"/>
</dbReference>
<dbReference type="InterPro" id="IPR006680">
    <property type="entry name" value="Amidohydro-rel"/>
</dbReference>
<dbReference type="GO" id="GO:0005506">
    <property type="term" value="F:iron ion binding"/>
    <property type="evidence" value="ECO:0007669"/>
    <property type="project" value="InterPro"/>
</dbReference>
<reference evidence="16" key="2">
    <citation type="submission" date="2003-10" db="EMBL/GenBank/DDBJ databases">
        <title>NAD Biosynthesis: identification of the tryptophan to quinolinate pathway in bacteria.</title>
        <authorList>
            <person name="Kurnasov O."/>
            <person name="Goral V."/>
            <person name="Colabroy K."/>
            <person name="Gerdes S."/>
            <person name="Anantha S."/>
            <person name="Osterman A."/>
            <person name="Begley T.P."/>
        </authorList>
    </citation>
    <scope>NUCLEOTIDE SEQUENCE</scope>
    <source>
        <strain evidence="16">Wa1-1</strain>
    </source>
</reference>
<evidence type="ECO:0000256" key="7">
    <source>
        <dbReference type="ARBA" id="ARBA00022723"/>
    </source>
</evidence>
<evidence type="ECO:0000313" key="16">
    <source>
        <dbReference type="EMBL" id="AAQ86996.1"/>
    </source>
</evidence>
<dbReference type="GO" id="GO:0019363">
    <property type="term" value="P:pyridine nucleotide biosynthetic process"/>
    <property type="evidence" value="ECO:0007669"/>
    <property type="project" value="UniProtKB-KW"/>
</dbReference>
<comment type="similarity">
    <text evidence="4">Belongs to the metallo-dependent hydrolases superfamily. ACMSD family.</text>
</comment>
<evidence type="ECO:0000256" key="10">
    <source>
        <dbReference type="ARBA" id="ARBA00022964"/>
    </source>
</evidence>
<dbReference type="InterPro" id="IPR010329">
    <property type="entry name" value="3hydroanth_dOase"/>
</dbReference>
<comment type="function">
    <text evidence="2">Catalyzes the oxidative ring opening of 3-hydroxyanthranilate to 2-amino-3-carboxymuconate semialdehyde, which spontaneously cyclizes to quinolinate.</text>
</comment>
<dbReference type="CDD" id="cd06123">
    <property type="entry name" value="cupin_HAO"/>
    <property type="match status" value="1"/>
</dbReference>
<evidence type="ECO:0000256" key="2">
    <source>
        <dbReference type="ARBA" id="ARBA00002752"/>
    </source>
</evidence>
<dbReference type="InterPro" id="IPR032465">
    <property type="entry name" value="ACMSD"/>
</dbReference>
<evidence type="ECO:0000259" key="15">
    <source>
        <dbReference type="Pfam" id="PF04909"/>
    </source>
</evidence>
<keyword evidence="11 16" id="KW-0560">Oxidoreductase</keyword>
<evidence type="ECO:0000256" key="5">
    <source>
        <dbReference type="ARBA" id="ARBA00011245"/>
    </source>
</evidence>
<keyword evidence="9" id="KW-0862">Zinc</keyword>
<evidence type="ECO:0000256" key="9">
    <source>
        <dbReference type="ARBA" id="ARBA00022833"/>
    </source>
</evidence>
<keyword evidence="7" id="KW-0479">Metal-binding</keyword>
<feature type="domain" description="Amidohydrolase-related" evidence="15">
    <location>
        <begin position="178"/>
        <end position="484"/>
    </location>
</feature>
<evidence type="ECO:0000256" key="3">
    <source>
        <dbReference type="ARBA" id="ARBA00005079"/>
    </source>
</evidence>
<evidence type="ECO:0000256" key="14">
    <source>
        <dbReference type="NCBIfam" id="TIGR03037"/>
    </source>
</evidence>
<dbReference type="SUPFAM" id="SSF51556">
    <property type="entry name" value="Metallo-dependent hydrolases"/>
    <property type="match status" value="1"/>
</dbReference>
<evidence type="ECO:0000256" key="8">
    <source>
        <dbReference type="ARBA" id="ARBA00022793"/>
    </source>
</evidence>
<dbReference type="AlphaFoldDB" id="Q6W752"/>
<dbReference type="InterPro" id="IPR014710">
    <property type="entry name" value="RmlC-like_jellyroll"/>
</dbReference>
<dbReference type="Pfam" id="PF06052">
    <property type="entry name" value="3-HAO"/>
    <property type="match status" value="1"/>
</dbReference>
<dbReference type="SUPFAM" id="SSF51182">
    <property type="entry name" value="RmlC-like cupins"/>
    <property type="match status" value="1"/>
</dbReference>
<evidence type="ECO:0000256" key="13">
    <source>
        <dbReference type="ARBA" id="ARBA00023239"/>
    </source>
</evidence>
<dbReference type="GO" id="GO:0016787">
    <property type="term" value="F:hydrolase activity"/>
    <property type="evidence" value="ECO:0007669"/>
    <property type="project" value="InterPro"/>
</dbReference>
<dbReference type="GO" id="GO:0016831">
    <property type="term" value="F:carboxy-lyase activity"/>
    <property type="evidence" value="ECO:0007669"/>
    <property type="project" value="UniProtKB-KW"/>
</dbReference>
<dbReference type="NCBIfam" id="TIGR03037">
    <property type="entry name" value="anthran_nbaC"/>
    <property type="match status" value="1"/>
</dbReference>
<protein>
    <recommendedName>
        <fullName evidence="14">3-hydroxyanthranilate 3,4-dioxygenase</fullName>
        <ecNumber evidence="14">1.13.11.6</ecNumber>
    </recommendedName>
</protein>
<keyword evidence="10 16" id="KW-0223">Dioxygenase</keyword>
<name>Q6W752_9BACT</name>
<keyword evidence="8" id="KW-0210">Decarboxylase</keyword>
<dbReference type="GO" id="GO:0000334">
    <property type="term" value="F:3-hydroxyanthranilate 3,4-dioxygenase activity"/>
    <property type="evidence" value="ECO:0007669"/>
    <property type="project" value="UniProtKB-EC"/>
</dbReference>
<evidence type="ECO:0000256" key="12">
    <source>
        <dbReference type="ARBA" id="ARBA00023004"/>
    </source>
</evidence>
<dbReference type="PANTHER" id="PTHR21240">
    <property type="entry name" value="2-AMINO-3-CARBOXYLMUCONATE-6-SEMIALDEHYDE DECARBOXYLASE"/>
    <property type="match status" value="1"/>
</dbReference>
<comment type="subunit">
    <text evidence="5">Monomer.</text>
</comment>
<dbReference type="Gene3D" id="2.60.120.10">
    <property type="entry name" value="Jelly Rolls"/>
    <property type="match status" value="1"/>
</dbReference>
<dbReference type="EC" id="1.13.11.6" evidence="14"/>
<evidence type="ECO:0000256" key="6">
    <source>
        <dbReference type="ARBA" id="ARBA00022642"/>
    </source>
</evidence>
<keyword evidence="6" id="KW-0662">Pyridine nucleotide biosynthesis</keyword>
<evidence type="ECO:0000256" key="11">
    <source>
        <dbReference type="ARBA" id="ARBA00023002"/>
    </source>
</evidence>
<organism evidence="16">
    <name type="scientific">Gemmata sp. Wa1-1</name>
    <dbReference type="NCBI Taxonomy" id="235140"/>
    <lineage>
        <taxon>Bacteria</taxon>
        <taxon>Pseudomonadati</taxon>
        <taxon>Planctomycetota</taxon>
        <taxon>Planctomycetia</taxon>
        <taxon>Gemmatales</taxon>
        <taxon>Gemmataceae</taxon>
        <taxon>Gemmata</taxon>
    </lineage>
</organism>
<dbReference type="GO" id="GO:0019748">
    <property type="term" value="P:secondary metabolic process"/>
    <property type="evidence" value="ECO:0007669"/>
    <property type="project" value="TreeGrafter"/>
</dbReference>
<dbReference type="Pfam" id="PF04909">
    <property type="entry name" value="Amidohydro_2"/>
    <property type="match status" value="1"/>
</dbReference>
<dbReference type="CDD" id="cd01292">
    <property type="entry name" value="metallo-dependent_hydrolases"/>
    <property type="match status" value="1"/>
</dbReference>
<evidence type="ECO:0000256" key="4">
    <source>
        <dbReference type="ARBA" id="ARBA00005871"/>
    </source>
</evidence>
<dbReference type="InterPro" id="IPR011051">
    <property type="entry name" value="RmlC_Cupin_sf"/>
</dbReference>
<sequence>MLRTPLNFKRWIDEHRHLFKPPVGNKMVWEDADSIIMVVGSNTRKDFHVNEGEEFFYQVEGDIVLKVQDEGKIVDIPIREGDIFLLPARVPHSPRRPDGTIGLVIEKKREADQMDGFQWYCEGCRRQAARGVRPHHEHRHAAPADLHPVLRRRRQARLQGLRGTVHRPEEGRRVMLTVDIHTHILPQHLPRWADRFGYGGFVELAHQRPGCAHMMVDGKFFREIEMNCWSAEKRIEECEACGVRVQVLSTVPVMFSYWAKPEHGYEVARFLNDDIAATVRKYPKRFIGLGTLPLQDPALAVRELDRCVHELGFRGVQIGSNVNQANLNAAELFPVFQRAEELGAAVFVHPWEMFGKNELNEYWMPWLVGMPAETTRAIVSLIFGGVLERLPKLRIAFAHGGGSFPTTIGRIEQGFRCRPDLCAIHNPVNPREYLNRIVVDALVHDARGLQYLIDVMGSDRVALGTDYPFPLGETEPGSLIRSMKLPRDTEENLLFRTACAWLGVKPEQFE</sequence>
<accession>Q6W752</accession>
<keyword evidence="12" id="KW-0408">Iron</keyword>
<keyword evidence="13" id="KW-0456">Lyase</keyword>
<dbReference type="InterPro" id="IPR032466">
    <property type="entry name" value="Metal_Hydrolase"/>
</dbReference>
<comment type="cofactor">
    <cofactor evidence="1">
        <name>Fe(2+)</name>
        <dbReference type="ChEBI" id="CHEBI:29033"/>
    </cofactor>
</comment>
<comment type="pathway">
    <text evidence="3">Secondary metabolite metabolism; quinolate metabolism.</text>
</comment>
<reference evidence="16" key="1">
    <citation type="submission" date="2003-05" db="EMBL/GenBank/DDBJ databases">
        <authorList>
            <consortium name="Sequencing and Annotation Team"/>
            <consortium name="Integrated Genomics"/>
            <consortium name="Inc."/>
        </authorList>
    </citation>
    <scope>NUCLEOTIDE SEQUENCE</scope>
    <source>
        <strain evidence="16">Wa1-1</strain>
    </source>
</reference>
<dbReference type="EMBL" id="AY308032">
    <property type="protein sequence ID" value="AAQ86996.1"/>
    <property type="molecule type" value="Genomic_DNA"/>
</dbReference>
<dbReference type="Gene3D" id="3.20.20.140">
    <property type="entry name" value="Metal-dependent hydrolases"/>
    <property type="match status" value="1"/>
</dbReference>
<dbReference type="PANTHER" id="PTHR21240:SF27">
    <property type="entry name" value="2-AMINO-3-CARBOXYMUCONATE-6-SEMIALDEHYDE DECARBOXYLASE"/>
    <property type="match status" value="1"/>
</dbReference>
<proteinExistence type="inferred from homology"/>
<evidence type="ECO:0000256" key="1">
    <source>
        <dbReference type="ARBA" id="ARBA00001954"/>
    </source>
</evidence>